<dbReference type="InterPro" id="IPR051531">
    <property type="entry name" value="N-acetyltransferase"/>
</dbReference>
<evidence type="ECO:0000313" key="3">
    <source>
        <dbReference type="Proteomes" id="UP001431926"/>
    </source>
</evidence>
<feature type="domain" description="N-acetyltransferase" evidence="1">
    <location>
        <begin position="11"/>
        <end position="171"/>
    </location>
</feature>
<dbReference type="RefSeq" id="WP_329353823.1">
    <property type="nucleotide sequence ID" value="NZ_CP109490.1"/>
</dbReference>
<dbReference type="PROSITE" id="PS51186">
    <property type="entry name" value="GNAT"/>
    <property type="match status" value="1"/>
</dbReference>
<dbReference type="Proteomes" id="UP001431926">
    <property type="component" value="Chromosome"/>
</dbReference>
<name>A0ABZ1ZBU1_STRAQ</name>
<dbReference type="InterPro" id="IPR016181">
    <property type="entry name" value="Acyl_CoA_acyltransferase"/>
</dbReference>
<accession>A0ABZ1ZBU1</accession>
<evidence type="ECO:0000313" key="2">
    <source>
        <dbReference type="EMBL" id="WUX34758.1"/>
    </source>
</evidence>
<proteinExistence type="predicted"/>
<dbReference type="PANTHER" id="PTHR43792">
    <property type="entry name" value="GNAT FAMILY, PUTATIVE (AFU_ORTHOLOGUE AFUA_3G00765)-RELATED-RELATED"/>
    <property type="match status" value="1"/>
</dbReference>
<dbReference type="InterPro" id="IPR000182">
    <property type="entry name" value="GNAT_dom"/>
</dbReference>
<organism evidence="2 3">
    <name type="scientific">Streptomyces anulatus</name>
    <name type="common">Streptomyces chrysomallus</name>
    <dbReference type="NCBI Taxonomy" id="1892"/>
    <lineage>
        <taxon>Bacteria</taxon>
        <taxon>Bacillati</taxon>
        <taxon>Actinomycetota</taxon>
        <taxon>Actinomycetes</taxon>
        <taxon>Kitasatosporales</taxon>
        <taxon>Streptomycetaceae</taxon>
        <taxon>Streptomyces</taxon>
    </lineage>
</organism>
<dbReference type="SUPFAM" id="SSF55729">
    <property type="entry name" value="Acyl-CoA N-acyltransferases (Nat)"/>
    <property type="match status" value="1"/>
</dbReference>
<keyword evidence="3" id="KW-1185">Reference proteome</keyword>
<sequence length="186" mass="20638">MYPISRHSPRLHLRELHPGDSEGLFAIYGDARATEHMSFDPRTRDDVDAIVARSITSAALDPRQEYALAVTDNGDGRLIGFGRLALDPHQPGAATFGFALRPDTWGNGYGTETVRLLLASAFEDLGLHRVWGARSPHNIASARTMQRAGLIEEGRIREHVRRGGRWQDSVTHSILDHEYSATPYPS</sequence>
<evidence type="ECO:0000259" key="1">
    <source>
        <dbReference type="PROSITE" id="PS51186"/>
    </source>
</evidence>
<dbReference type="Gene3D" id="3.40.630.30">
    <property type="match status" value="1"/>
</dbReference>
<reference evidence="2" key="1">
    <citation type="submission" date="2022-10" db="EMBL/GenBank/DDBJ databases">
        <title>The complete genomes of actinobacterial strains from the NBC collection.</title>
        <authorList>
            <person name="Joergensen T.S."/>
            <person name="Alvarez Arevalo M."/>
            <person name="Sterndorff E.B."/>
            <person name="Faurdal D."/>
            <person name="Vuksanovic O."/>
            <person name="Mourched A.-S."/>
            <person name="Charusanti P."/>
            <person name="Shaw S."/>
            <person name="Blin K."/>
            <person name="Weber T."/>
        </authorList>
    </citation>
    <scope>NUCLEOTIDE SEQUENCE</scope>
    <source>
        <strain evidence="2">NBC_01436</strain>
    </source>
</reference>
<gene>
    <name evidence="2" type="ORF">OG367_00295</name>
</gene>
<protein>
    <submittedName>
        <fullName evidence="2">GNAT family N-acetyltransferase</fullName>
    </submittedName>
</protein>
<dbReference type="EMBL" id="CP109491">
    <property type="protein sequence ID" value="WUX34758.1"/>
    <property type="molecule type" value="Genomic_DNA"/>
</dbReference>
<dbReference type="Pfam" id="PF13302">
    <property type="entry name" value="Acetyltransf_3"/>
    <property type="match status" value="1"/>
</dbReference>
<dbReference type="CDD" id="cd04301">
    <property type="entry name" value="NAT_SF"/>
    <property type="match status" value="1"/>
</dbReference>